<accession>A0AB38Z803</accession>
<organism evidence="1 2">
    <name type="scientific">Dehalococcoides mccartyi</name>
    <dbReference type="NCBI Taxonomy" id="61435"/>
    <lineage>
        <taxon>Bacteria</taxon>
        <taxon>Bacillati</taxon>
        <taxon>Chloroflexota</taxon>
        <taxon>Dehalococcoidia</taxon>
        <taxon>Dehalococcoidales</taxon>
        <taxon>Dehalococcoidaceae</taxon>
        <taxon>Dehalococcoides</taxon>
    </lineage>
</organism>
<reference evidence="1" key="1">
    <citation type="submission" date="2023-12" db="EMBL/GenBank/DDBJ databases">
        <title>Isolation of organohalide respiring bacteria Dehalococcoides mccartyi strain GPTCE1 in groundwater collected near a chemical plant in Suzhou, China.</title>
        <authorList>
            <person name="Liu G."/>
        </authorList>
    </citation>
    <scope>NUCLEOTIDE SEQUENCE</scope>
    <source>
        <strain evidence="1">GPTCE1</strain>
    </source>
</reference>
<dbReference type="EMBL" id="CP141531">
    <property type="protein sequence ID" value="WRO06719.1"/>
    <property type="molecule type" value="Genomic_DNA"/>
</dbReference>
<name>A0AB38Z803_9CHLR</name>
<gene>
    <name evidence="1" type="ORF">VLL09_04840</name>
</gene>
<evidence type="ECO:0000313" key="2">
    <source>
        <dbReference type="Proteomes" id="UP001327986"/>
    </source>
</evidence>
<proteinExistence type="predicted"/>
<dbReference type="RefSeq" id="WP_324664255.1">
    <property type="nucleotide sequence ID" value="NZ_CP141531.1"/>
</dbReference>
<protein>
    <submittedName>
        <fullName evidence="1">Uncharacterized protein</fullName>
    </submittedName>
</protein>
<dbReference type="AlphaFoldDB" id="A0AB38Z803"/>
<sequence length="139" mass="14479">MSLLIKASGKAALPFIIDGGGAAIETGEKGHLSVPFGCLIDRVTMLADMEGSIRVDIWKSRLDGFPPTAEESITGGNPPRIDLGNSYEDSGLEHWGKALSEGDILAFNVDSVGGGGVMGLRDGGGSITRVTISLHVRKT</sequence>
<evidence type="ECO:0000313" key="1">
    <source>
        <dbReference type="EMBL" id="WRO06719.1"/>
    </source>
</evidence>
<dbReference type="Proteomes" id="UP001327986">
    <property type="component" value="Chromosome"/>
</dbReference>